<reference evidence="1 2" key="1">
    <citation type="submission" date="2012-01" db="EMBL/GenBank/DDBJ databases">
        <title>Complete sequence of chromosome of Clostridium pasteurianum BC1.</title>
        <authorList>
            <consortium name="US DOE Joint Genome Institute"/>
            <person name="Lucas S."/>
            <person name="Han J."/>
            <person name="Lapidus A."/>
            <person name="Cheng J.-F."/>
            <person name="Goodwin L."/>
            <person name="Pitluck S."/>
            <person name="Peters L."/>
            <person name="Mikhailova N."/>
            <person name="Teshima H."/>
            <person name="Detter J.C."/>
            <person name="Han C."/>
            <person name="Tapia R."/>
            <person name="Land M."/>
            <person name="Hauser L."/>
            <person name="Kyrpides N."/>
            <person name="Ivanova N."/>
            <person name="Pagani I."/>
            <person name="Dunn J."/>
            <person name="Taghavi S."/>
            <person name="Francis A."/>
            <person name="van der Lelie D."/>
            <person name="Woyke T."/>
        </authorList>
    </citation>
    <scope>NUCLEOTIDE SEQUENCE [LARGE SCALE GENOMIC DNA]</scope>
    <source>
        <strain evidence="1 2">BC1</strain>
    </source>
</reference>
<organism evidence="1 2">
    <name type="scientific">Clostridium pasteurianum BC1</name>
    <dbReference type="NCBI Taxonomy" id="86416"/>
    <lineage>
        <taxon>Bacteria</taxon>
        <taxon>Bacillati</taxon>
        <taxon>Bacillota</taxon>
        <taxon>Clostridia</taxon>
        <taxon>Eubacteriales</taxon>
        <taxon>Clostridiaceae</taxon>
        <taxon>Clostridium</taxon>
    </lineage>
</organism>
<accession>R4K389</accession>
<evidence type="ECO:0000313" key="1">
    <source>
        <dbReference type="EMBL" id="AGK97582.1"/>
    </source>
</evidence>
<name>R4K389_CLOPA</name>
<dbReference type="Proteomes" id="UP000013523">
    <property type="component" value="Chromosome"/>
</dbReference>
<dbReference type="STRING" id="86416.Clopa_2739"/>
<keyword evidence="2" id="KW-1185">Reference proteome</keyword>
<gene>
    <name evidence="1" type="ORF">Clopa_2739</name>
</gene>
<sequence>MAVRKANMTIDPDVYERFIKIAEKKGIRVSTWVNARMKEFVEQEEAADLKK</sequence>
<dbReference type="KEGG" id="cpas:Clopa_2739"/>
<evidence type="ECO:0000313" key="2">
    <source>
        <dbReference type="Proteomes" id="UP000013523"/>
    </source>
</evidence>
<proteinExistence type="predicted"/>
<protein>
    <submittedName>
        <fullName evidence="1">Uncharacterized protein</fullName>
    </submittedName>
</protein>
<dbReference type="AlphaFoldDB" id="R4K389"/>
<dbReference type="PATRIC" id="fig|86416.3.peg.2725"/>
<dbReference type="HOGENOM" id="CLU_3097190_0_0_9"/>
<dbReference type="eggNOG" id="ENOG50327Z5">
    <property type="taxonomic scope" value="Bacteria"/>
</dbReference>
<dbReference type="EMBL" id="CP003261">
    <property type="protein sequence ID" value="AGK97582.1"/>
    <property type="molecule type" value="Genomic_DNA"/>
</dbReference>